<reference evidence="2" key="1">
    <citation type="journal article" date="2022" name="Nat. Commun.">
        <title>Chromosome evolution and the genetic basis of agronomically important traits in greater yam.</title>
        <authorList>
            <person name="Bredeson J.V."/>
            <person name="Lyons J.B."/>
            <person name="Oniyinde I.O."/>
            <person name="Okereke N.R."/>
            <person name="Kolade O."/>
            <person name="Nnabue I."/>
            <person name="Nwadili C.O."/>
            <person name="Hribova E."/>
            <person name="Parker M."/>
            <person name="Nwogha J."/>
            <person name="Shu S."/>
            <person name="Carlson J."/>
            <person name="Kariba R."/>
            <person name="Muthemba S."/>
            <person name="Knop K."/>
            <person name="Barton G.J."/>
            <person name="Sherwood A.V."/>
            <person name="Lopez-Montes A."/>
            <person name="Asiedu R."/>
            <person name="Jamnadass R."/>
            <person name="Muchugi A."/>
            <person name="Goodstein D."/>
            <person name="Egesi C.N."/>
            <person name="Featherston J."/>
            <person name="Asfaw A."/>
            <person name="Simpson G.G."/>
            <person name="Dolezel J."/>
            <person name="Hendre P.S."/>
            <person name="Van Deynze A."/>
            <person name="Kumar P.L."/>
            <person name="Obidiegwu J.E."/>
            <person name="Bhattacharjee R."/>
            <person name="Rokhsar D.S."/>
        </authorList>
    </citation>
    <scope>NUCLEOTIDE SEQUENCE [LARGE SCALE GENOMIC DNA]</scope>
    <source>
        <strain evidence="2">cv. TDa95/00328</strain>
    </source>
</reference>
<protein>
    <submittedName>
        <fullName evidence="1">Uncharacterized protein</fullName>
    </submittedName>
</protein>
<gene>
    <name evidence="1" type="ORF">IHE45_12G073600</name>
</gene>
<organism evidence="1 2">
    <name type="scientific">Dioscorea alata</name>
    <name type="common">Purple yam</name>
    <dbReference type="NCBI Taxonomy" id="55571"/>
    <lineage>
        <taxon>Eukaryota</taxon>
        <taxon>Viridiplantae</taxon>
        <taxon>Streptophyta</taxon>
        <taxon>Embryophyta</taxon>
        <taxon>Tracheophyta</taxon>
        <taxon>Spermatophyta</taxon>
        <taxon>Magnoliopsida</taxon>
        <taxon>Liliopsida</taxon>
        <taxon>Dioscoreales</taxon>
        <taxon>Dioscoreaceae</taxon>
        <taxon>Dioscorea</taxon>
    </lineage>
</organism>
<dbReference type="Proteomes" id="UP000827976">
    <property type="component" value="Chromosome 12"/>
</dbReference>
<accession>A0ACB7V314</accession>
<proteinExistence type="predicted"/>
<keyword evidence="2" id="KW-1185">Reference proteome</keyword>
<sequence length="617" mass="68949">MQTSNSSKKETQTSKTSRTRSSDGLQRSSPATPKSTRGTKTNGSESDSPATHTPSRTSTDHSPKVVQRRSPRSPVTEKKRPSRMKELEVQLNQLQEDLKKEKDQLNSSEAWKKKAQQEAEEAKTQLAAMSAKLEESQHQLVEFSAAEEDRLQELRRISQDRDRAWQSELEAIQKQHSMDSAALGSAMSEMQRLKVQLEKVVKSEAAQAEQSELASSELQDLKQELAETMSTIENLKFQLGDSQKAEANARAMVSETQEQLEEAKSMADTLLSDSLKFSESLDATVSELNESRARVSSLEETVRKLEEELLTARNVSVIDHEGKGDELSSNNHDSSLAAQVEQLKSALEAAEMKRQEEQIQNTMQFQSAHEMAARLKNELEQREAVLESELKNAKAEIFNLKTSLIDKETELQNILDVNKELEAGKLQSLASETEIELEKKLMELKANLMDKETELQSISEENEKLKQEMGNKEVESQKSYEAVIAEVELAKAAERDALLRLGYVTEEADKSSRTAARVTEQLDAAQALNTEMETELRKLRVQSDQWRKAAEAAAAVLTTGNNGRPMERTGSLDTDYNSIAGKLMSSPFSDDLSDDSPKKKNNTMLKKIGGLWKKGPK</sequence>
<dbReference type="EMBL" id="CM037022">
    <property type="protein sequence ID" value="KAH7667648.1"/>
    <property type="molecule type" value="Genomic_DNA"/>
</dbReference>
<comment type="caution">
    <text evidence="1">The sequence shown here is derived from an EMBL/GenBank/DDBJ whole genome shotgun (WGS) entry which is preliminary data.</text>
</comment>
<evidence type="ECO:0000313" key="2">
    <source>
        <dbReference type="Proteomes" id="UP000827976"/>
    </source>
</evidence>
<name>A0ACB7V314_DIOAL</name>
<evidence type="ECO:0000313" key="1">
    <source>
        <dbReference type="EMBL" id="KAH7667648.1"/>
    </source>
</evidence>